<keyword evidence="1" id="KW-0472">Membrane</keyword>
<organism evidence="2 3">
    <name type="scientific">Candidatus Liptonbacteria bacterium RIFCSPLOWO2_01_FULL_53_13</name>
    <dbReference type="NCBI Taxonomy" id="1798651"/>
    <lineage>
        <taxon>Bacteria</taxon>
        <taxon>Candidatus Liptoniibacteriota</taxon>
    </lineage>
</organism>
<proteinExistence type="predicted"/>
<evidence type="ECO:0000313" key="3">
    <source>
        <dbReference type="Proteomes" id="UP000178348"/>
    </source>
</evidence>
<sequence length="140" mass="16168">MRIIRFFDRLEDKIRGWLSRWPIFYSFIGGVGVVLFWRGVWHSMDFLSLYVLSWETGSPTTDFSQIWDALSSLVIGTLLLLPTGLFVSSFIGNEVTISGLRGERKLSEKTEVEVRTETGALHEIRAEVRKIREKLDKTEK</sequence>
<dbReference type="AlphaFoldDB" id="A0A1G2CGM6"/>
<comment type="caution">
    <text evidence="2">The sequence shown here is derived from an EMBL/GenBank/DDBJ whole genome shotgun (WGS) entry which is preliminary data.</text>
</comment>
<gene>
    <name evidence="2" type="ORF">A2946_02220</name>
</gene>
<keyword evidence="1" id="KW-1133">Transmembrane helix</keyword>
<dbReference type="EMBL" id="MHLB01000061">
    <property type="protein sequence ID" value="OGZ00545.1"/>
    <property type="molecule type" value="Genomic_DNA"/>
</dbReference>
<name>A0A1G2CGM6_9BACT</name>
<feature type="transmembrane region" description="Helical" evidence="1">
    <location>
        <begin position="69"/>
        <end position="91"/>
    </location>
</feature>
<protein>
    <submittedName>
        <fullName evidence="2">Uncharacterized protein</fullName>
    </submittedName>
</protein>
<reference evidence="2 3" key="1">
    <citation type="journal article" date="2016" name="Nat. Commun.">
        <title>Thousands of microbial genomes shed light on interconnected biogeochemical processes in an aquifer system.</title>
        <authorList>
            <person name="Anantharaman K."/>
            <person name="Brown C.T."/>
            <person name="Hug L.A."/>
            <person name="Sharon I."/>
            <person name="Castelle C.J."/>
            <person name="Probst A.J."/>
            <person name="Thomas B.C."/>
            <person name="Singh A."/>
            <person name="Wilkins M.J."/>
            <person name="Karaoz U."/>
            <person name="Brodie E.L."/>
            <person name="Williams K.H."/>
            <person name="Hubbard S.S."/>
            <person name="Banfield J.F."/>
        </authorList>
    </citation>
    <scope>NUCLEOTIDE SEQUENCE [LARGE SCALE GENOMIC DNA]</scope>
</reference>
<evidence type="ECO:0000256" key="1">
    <source>
        <dbReference type="SAM" id="Phobius"/>
    </source>
</evidence>
<feature type="transmembrane region" description="Helical" evidence="1">
    <location>
        <begin position="21"/>
        <end position="40"/>
    </location>
</feature>
<keyword evidence="1" id="KW-0812">Transmembrane</keyword>
<dbReference type="Proteomes" id="UP000178348">
    <property type="component" value="Unassembled WGS sequence"/>
</dbReference>
<accession>A0A1G2CGM6</accession>
<evidence type="ECO:0000313" key="2">
    <source>
        <dbReference type="EMBL" id="OGZ00545.1"/>
    </source>
</evidence>